<dbReference type="Proteomes" id="UP001322138">
    <property type="component" value="Unassembled WGS sequence"/>
</dbReference>
<evidence type="ECO:0000256" key="1">
    <source>
        <dbReference type="SAM" id="MobiDB-lite"/>
    </source>
</evidence>
<evidence type="ECO:0000313" key="3">
    <source>
        <dbReference type="Proteomes" id="UP001322138"/>
    </source>
</evidence>
<feature type="region of interest" description="Disordered" evidence="1">
    <location>
        <begin position="1"/>
        <end position="45"/>
    </location>
</feature>
<dbReference type="RefSeq" id="XP_062737804.1">
    <property type="nucleotide sequence ID" value="XM_062874622.1"/>
</dbReference>
<comment type="caution">
    <text evidence="2">The sequence shown here is derived from an EMBL/GenBank/DDBJ whole genome shotgun (WGS) entry which is preliminary data.</text>
</comment>
<gene>
    <name evidence="2" type="ORF">QC761_113465</name>
</gene>
<proteinExistence type="predicted"/>
<accession>A0ABR0FZC8</accession>
<sequence>MSRQILPRPTNLQPPPRRGDDALDFRFPSPSPPETSSGNSTKCHGICSPTVPSPASISKLEALEPQVGPHVAVPCPAPLSDAIPRTGHFWALLGIADEYQ</sequence>
<dbReference type="GeneID" id="87894104"/>
<name>A0ABR0FZC8_9PEZI</name>
<protein>
    <submittedName>
        <fullName evidence="2">Uncharacterized protein</fullName>
    </submittedName>
</protein>
<reference evidence="2 3" key="1">
    <citation type="journal article" date="2023" name="bioRxiv">
        <title>High-quality genome assemblies of four members of thePodospora anserinaspecies complex.</title>
        <authorList>
            <person name="Ament-Velasquez S.L."/>
            <person name="Vogan A.A."/>
            <person name="Wallerman O."/>
            <person name="Hartmann F."/>
            <person name="Gautier V."/>
            <person name="Silar P."/>
            <person name="Giraud T."/>
            <person name="Johannesson H."/>
        </authorList>
    </citation>
    <scope>NUCLEOTIDE SEQUENCE [LARGE SCALE GENOMIC DNA]</scope>
    <source>
        <strain evidence="2 3">CBS 112042</strain>
    </source>
</reference>
<evidence type="ECO:0000313" key="2">
    <source>
        <dbReference type="EMBL" id="KAK4648829.1"/>
    </source>
</evidence>
<dbReference type="EMBL" id="JAFFGZ010000001">
    <property type="protein sequence ID" value="KAK4648829.1"/>
    <property type="molecule type" value="Genomic_DNA"/>
</dbReference>
<keyword evidence="3" id="KW-1185">Reference proteome</keyword>
<organism evidence="2 3">
    <name type="scientific">Podospora bellae-mahoneyi</name>
    <dbReference type="NCBI Taxonomy" id="2093777"/>
    <lineage>
        <taxon>Eukaryota</taxon>
        <taxon>Fungi</taxon>
        <taxon>Dikarya</taxon>
        <taxon>Ascomycota</taxon>
        <taxon>Pezizomycotina</taxon>
        <taxon>Sordariomycetes</taxon>
        <taxon>Sordariomycetidae</taxon>
        <taxon>Sordariales</taxon>
        <taxon>Podosporaceae</taxon>
        <taxon>Podospora</taxon>
    </lineage>
</organism>